<evidence type="ECO:0000256" key="3">
    <source>
        <dbReference type="ARBA" id="ARBA00022833"/>
    </source>
</evidence>
<dbReference type="SUPFAM" id="SSF82199">
    <property type="entry name" value="SET domain"/>
    <property type="match status" value="1"/>
</dbReference>
<dbReference type="InterPro" id="IPR050869">
    <property type="entry name" value="H3K4_H4K5_MeTrfase"/>
</dbReference>
<reference evidence="8" key="3">
    <citation type="submission" date="2025-08" db="UniProtKB">
        <authorList>
            <consortium name="RefSeq"/>
        </authorList>
    </citation>
    <scope>IDENTIFICATION</scope>
    <source>
        <strain evidence="8">CBS 342.82</strain>
    </source>
</reference>
<dbReference type="Gene3D" id="2.170.270.10">
    <property type="entry name" value="SET domain"/>
    <property type="match status" value="1"/>
</dbReference>
<evidence type="ECO:0000313" key="7">
    <source>
        <dbReference type="Proteomes" id="UP000504637"/>
    </source>
</evidence>
<dbReference type="Gene3D" id="1.10.220.160">
    <property type="match status" value="1"/>
</dbReference>
<dbReference type="InterPro" id="IPR046341">
    <property type="entry name" value="SET_dom_sf"/>
</dbReference>
<dbReference type="InterPro" id="IPR001214">
    <property type="entry name" value="SET_dom"/>
</dbReference>
<dbReference type="GO" id="GO:0008270">
    <property type="term" value="F:zinc ion binding"/>
    <property type="evidence" value="ECO:0007669"/>
    <property type="project" value="UniProtKB-KW"/>
</dbReference>
<keyword evidence="3" id="KW-0862">Zinc</keyword>
<evidence type="ECO:0000259" key="6">
    <source>
        <dbReference type="PROSITE" id="PS50865"/>
    </source>
</evidence>
<dbReference type="Gene3D" id="6.10.140.2220">
    <property type="match status" value="1"/>
</dbReference>
<name>A0A6J3M015_9PEZI</name>
<evidence type="ECO:0000256" key="2">
    <source>
        <dbReference type="ARBA" id="ARBA00022771"/>
    </source>
</evidence>
<dbReference type="Pfam" id="PF01753">
    <property type="entry name" value="zf-MYND"/>
    <property type="match status" value="1"/>
</dbReference>
<reference evidence="8" key="2">
    <citation type="submission" date="2020-04" db="EMBL/GenBank/DDBJ databases">
        <authorList>
            <consortium name="NCBI Genome Project"/>
        </authorList>
    </citation>
    <scope>NUCLEOTIDE SEQUENCE</scope>
    <source>
        <strain evidence="8">CBS 342.82</strain>
    </source>
</reference>
<evidence type="ECO:0000256" key="1">
    <source>
        <dbReference type="ARBA" id="ARBA00022723"/>
    </source>
</evidence>
<dbReference type="Proteomes" id="UP000504637">
    <property type="component" value="Unplaced"/>
</dbReference>
<dbReference type="PANTHER" id="PTHR12197">
    <property type="entry name" value="HISTONE-LYSINE N-METHYLTRANSFERASE SMYD"/>
    <property type="match status" value="1"/>
</dbReference>
<proteinExistence type="predicted"/>
<gene>
    <name evidence="8" type="ORF">K489DRAFT_382313</name>
</gene>
<organism evidence="8">
    <name type="scientific">Dissoconium aciculare CBS 342.82</name>
    <dbReference type="NCBI Taxonomy" id="1314786"/>
    <lineage>
        <taxon>Eukaryota</taxon>
        <taxon>Fungi</taxon>
        <taxon>Dikarya</taxon>
        <taxon>Ascomycota</taxon>
        <taxon>Pezizomycotina</taxon>
        <taxon>Dothideomycetes</taxon>
        <taxon>Dothideomycetidae</taxon>
        <taxon>Mycosphaerellales</taxon>
        <taxon>Dissoconiaceae</taxon>
        <taxon>Dissoconium</taxon>
    </lineage>
</organism>
<feature type="domain" description="MYND-type" evidence="6">
    <location>
        <begin position="50"/>
        <end position="99"/>
    </location>
</feature>
<dbReference type="Pfam" id="PF00856">
    <property type="entry name" value="SET"/>
    <property type="match status" value="1"/>
</dbReference>
<keyword evidence="7" id="KW-1185">Reference proteome</keyword>
<dbReference type="OrthoDB" id="5945798at2759"/>
<dbReference type="GeneID" id="54363141"/>
<feature type="domain" description="SET" evidence="5">
    <location>
        <begin position="2"/>
        <end position="258"/>
    </location>
</feature>
<keyword evidence="2 4" id="KW-0863">Zinc-finger</keyword>
<accession>A0A6J3M015</accession>
<sequence>MMDVEVRQSKLVGGGRGLFAKKSFDTGDVVYTTSRPFVAELDTTRLQDTCAWCFRQPRCNDESANEETAVLPCAACKRVRYCSKTCQSKAWKREHKYECKAIAPQDRPDLPHGVRAVIKLLGRLQADPQGKDEQLIDILRFQPYADEGLLAAMKKAKPQRCEDFDMLAYGAWKYAGEPKIGDVDSLGLAKGFFYNVMNNTVSLSGMEDVSLGTGFDPIVCSANHSCDPNTIVVFNQPTLVVRALRPIPAGEEICIKYIDITNPRSVRQAELHDQYYFECKCSRCEQGSEAREDRFLKPIDQLNPTFSKVADGLIQRHTKQLERFAIGDNASPAQQRLAAISAEAFSVSGTTFDFNKGNEHASEDETRDALRLCLNSGMWDWARQPVPHLLRQLLVAKLSTGQTYAAWRIAAKMHFLTAPILFPTPSYPDRLLDAWTLANITNQLISPDDDALYREILRGGLDLRIVSAGLILEVHEHVTGSYGRDSPLGRAVEAAHRQLTAAMQISNEELREEIRRTWPKFEAVARSADVLNV</sequence>
<dbReference type="GO" id="GO:0005634">
    <property type="term" value="C:nucleus"/>
    <property type="evidence" value="ECO:0007669"/>
    <property type="project" value="TreeGrafter"/>
</dbReference>
<dbReference type="PROSITE" id="PS50865">
    <property type="entry name" value="ZF_MYND_2"/>
    <property type="match status" value="1"/>
</dbReference>
<evidence type="ECO:0000259" key="5">
    <source>
        <dbReference type="PROSITE" id="PS50280"/>
    </source>
</evidence>
<dbReference type="SMART" id="SM00317">
    <property type="entry name" value="SET"/>
    <property type="match status" value="1"/>
</dbReference>
<dbReference type="SUPFAM" id="SSF144232">
    <property type="entry name" value="HIT/MYND zinc finger-like"/>
    <property type="match status" value="1"/>
</dbReference>
<dbReference type="RefSeq" id="XP_033458304.1">
    <property type="nucleotide sequence ID" value="XM_033605341.1"/>
</dbReference>
<evidence type="ECO:0000313" key="8">
    <source>
        <dbReference type="RefSeq" id="XP_033458304.1"/>
    </source>
</evidence>
<keyword evidence="1" id="KW-0479">Metal-binding</keyword>
<reference evidence="8" key="1">
    <citation type="submission" date="2020-01" db="EMBL/GenBank/DDBJ databases">
        <authorList>
            <consortium name="DOE Joint Genome Institute"/>
            <person name="Haridas S."/>
            <person name="Albert R."/>
            <person name="Binder M."/>
            <person name="Bloem J."/>
            <person name="Labutti K."/>
            <person name="Salamov A."/>
            <person name="Andreopoulos B."/>
            <person name="Baker S.E."/>
            <person name="Barry K."/>
            <person name="Bills G."/>
            <person name="Bluhm B.H."/>
            <person name="Cannon C."/>
            <person name="Castanera R."/>
            <person name="Culley D.E."/>
            <person name="Daum C."/>
            <person name="Ezra D."/>
            <person name="Gonzalez J.B."/>
            <person name="Henrissat B."/>
            <person name="Kuo A."/>
            <person name="Liang C."/>
            <person name="Lipzen A."/>
            <person name="Lutzoni F."/>
            <person name="Magnuson J."/>
            <person name="Mondo S."/>
            <person name="Nolan M."/>
            <person name="Ohm R."/>
            <person name="Pangilinan J."/>
            <person name="Park H.-J."/>
            <person name="Ramirez L."/>
            <person name="Alfaro M."/>
            <person name="Sun H."/>
            <person name="Tritt A."/>
            <person name="Yoshinaga Y."/>
            <person name="Zwiers L.-H."/>
            <person name="Turgeon B.G."/>
            <person name="Goodwin S.B."/>
            <person name="Spatafora J.W."/>
            <person name="Crous P.W."/>
            <person name="Grigoriev I.V."/>
        </authorList>
    </citation>
    <scope>NUCLEOTIDE SEQUENCE</scope>
    <source>
        <strain evidence="8">CBS 342.82</strain>
    </source>
</reference>
<dbReference type="InterPro" id="IPR002893">
    <property type="entry name" value="Znf_MYND"/>
</dbReference>
<dbReference type="PROSITE" id="PS50280">
    <property type="entry name" value="SET"/>
    <property type="match status" value="1"/>
</dbReference>
<protein>
    <submittedName>
        <fullName evidence="8">SET domain-containing protein</fullName>
    </submittedName>
</protein>
<feature type="non-terminal residue" evidence="8">
    <location>
        <position position="1"/>
    </location>
</feature>
<dbReference type="AlphaFoldDB" id="A0A6J3M015"/>
<dbReference type="PANTHER" id="PTHR12197:SF251">
    <property type="entry name" value="EG:BACR7C10.4 PROTEIN"/>
    <property type="match status" value="1"/>
</dbReference>
<evidence type="ECO:0000256" key="4">
    <source>
        <dbReference type="PROSITE-ProRule" id="PRU00134"/>
    </source>
</evidence>